<organism evidence="2 3">
    <name type="scientific">Sandaracinus amylolyticus</name>
    <dbReference type="NCBI Taxonomy" id="927083"/>
    <lineage>
        <taxon>Bacteria</taxon>
        <taxon>Pseudomonadati</taxon>
        <taxon>Myxococcota</taxon>
        <taxon>Polyangia</taxon>
        <taxon>Polyangiales</taxon>
        <taxon>Sandaracinaceae</taxon>
        <taxon>Sandaracinus</taxon>
    </lineage>
</organism>
<name>A0A0F6W6Y8_9BACT</name>
<proteinExistence type="predicted"/>
<protein>
    <submittedName>
        <fullName evidence="2">Uncharacterized protein</fullName>
    </submittedName>
</protein>
<dbReference type="STRING" id="927083.DB32_006001"/>
<accession>A0A0F6W6Y8</accession>
<gene>
    <name evidence="2" type="ORF">DB32_006001</name>
</gene>
<evidence type="ECO:0000313" key="3">
    <source>
        <dbReference type="Proteomes" id="UP000034883"/>
    </source>
</evidence>
<feature type="compositionally biased region" description="Low complexity" evidence="1">
    <location>
        <begin position="50"/>
        <end position="61"/>
    </location>
</feature>
<evidence type="ECO:0000313" key="2">
    <source>
        <dbReference type="EMBL" id="AKF08852.1"/>
    </source>
</evidence>
<feature type="region of interest" description="Disordered" evidence="1">
    <location>
        <begin position="50"/>
        <end position="72"/>
    </location>
</feature>
<dbReference type="Proteomes" id="UP000034883">
    <property type="component" value="Chromosome"/>
</dbReference>
<sequence>MSKPPHERSAEEWHESICAQLAHHGLGASSDPKLRNAAAHVAMVVAHAISEARRSSPAPRRVAARRLPRTGT</sequence>
<dbReference type="RefSeq" id="WP_053235953.1">
    <property type="nucleotide sequence ID" value="NZ_CP011125.1"/>
</dbReference>
<dbReference type="KEGG" id="samy:DB32_006001"/>
<feature type="compositionally biased region" description="Basic residues" evidence="1">
    <location>
        <begin position="62"/>
        <end position="72"/>
    </location>
</feature>
<dbReference type="EMBL" id="CP011125">
    <property type="protein sequence ID" value="AKF08852.1"/>
    <property type="molecule type" value="Genomic_DNA"/>
</dbReference>
<reference evidence="2 3" key="1">
    <citation type="submission" date="2015-03" db="EMBL/GenBank/DDBJ databases">
        <title>Genome assembly of Sandaracinus amylolyticus DSM 53668.</title>
        <authorList>
            <person name="Sharma G."/>
            <person name="Subramanian S."/>
        </authorList>
    </citation>
    <scope>NUCLEOTIDE SEQUENCE [LARGE SCALE GENOMIC DNA]</scope>
    <source>
        <strain evidence="2 3">DSM 53668</strain>
    </source>
</reference>
<evidence type="ECO:0000256" key="1">
    <source>
        <dbReference type="SAM" id="MobiDB-lite"/>
    </source>
</evidence>
<dbReference type="AlphaFoldDB" id="A0A0F6W6Y8"/>
<keyword evidence="3" id="KW-1185">Reference proteome</keyword>